<comment type="caution">
    <text evidence="1">The sequence shown here is derived from an EMBL/GenBank/DDBJ whole genome shotgun (WGS) entry which is preliminary data.</text>
</comment>
<evidence type="ECO:0000313" key="2">
    <source>
        <dbReference type="Proteomes" id="UP000230886"/>
    </source>
</evidence>
<accession>A0A2A5JFW0</accession>
<proteinExistence type="predicted"/>
<dbReference type="AlphaFoldDB" id="A0A2A5JFW0"/>
<dbReference type="Proteomes" id="UP000230886">
    <property type="component" value="Unassembled WGS sequence"/>
</dbReference>
<dbReference type="EMBL" id="NOVD01000004">
    <property type="protein sequence ID" value="PCK27841.1"/>
    <property type="molecule type" value="Genomic_DNA"/>
</dbReference>
<dbReference type="RefSeq" id="WP_099697386.1">
    <property type="nucleotide sequence ID" value="NZ_NOVD01000004.1"/>
</dbReference>
<gene>
    <name evidence="1" type="ORF">CHR55_10175</name>
</gene>
<evidence type="ECO:0000313" key="1">
    <source>
        <dbReference type="EMBL" id="PCK27841.1"/>
    </source>
</evidence>
<organism evidence="1 2">
    <name type="scientific">Rhodococcus qingshengii</name>
    <dbReference type="NCBI Taxonomy" id="334542"/>
    <lineage>
        <taxon>Bacteria</taxon>
        <taxon>Bacillati</taxon>
        <taxon>Actinomycetota</taxon>
        <taxon>Actinomycetes</taxon>
        <taxon>Mycobacteriales</taxon>
        <taxon>Nocardiaceae</taxon>
        <taxon>Rhodococcus</taxon>
        <taxon>Rhodococcus erythropolis group</taxon>
    </lineage>
</organism>
<reference evidence="1 2" key="1">
    <citation type="submission" date="2017-07" db="EMBL/GenBank/DDBJ databases">
        <title>Draft sequence of Rhodococcus enclensis 23b-28.</title>
        <authorList>
            <person name="Besaury L."/>
            <person name="Sancelme M."/>
            <person name="Amato P."/>
            <person name="Lallement A."/>
            <person name="Delort A.-M."/>
        </authorList>
    </citation>
    <scope>NUCLEOTIDE SEQUENCE [LARGE SCALE GENOMIC DNA]</scope>
    <source>
        <strain evidence="1 2">23b-28</strain>
    </source>
</reference>
<protein>
    <submittedName>
        <fullName evidence="1">Uncharacterized protein</fullName>
    </submittedName>
</protein>
<name>A0A2A5JFW0_RHOSG</name>
<sequence length="123" mass="13643">MSAELNERIKELEAKVAELEAALEYQKYGGRLLGDMFVKQSKDVVAAVGAEHMIDEDGDGDYGAVFELLFELRPARDAAIARYMAAEYTLARVHEVYENLCPGDDMTFVAYSDLTAALEGEQQ</sequence>